<evidence type="ECO:0000256" key="4">
    <source>
        <dbReference type="ARBA" id="ARBA00022692"/>
    </source>
</evidence>
<feature type="domain" description="ABC transporter" evidence="11">
    <location>
        <begin position="1136"/>
        <end position="1398"/>
    </location>
</feature>
<evidence type="ECO:0000256" key="2">
    <source>
        <dbReference type="ARBA" id="ARBA00007577"/>
    </source>
</evidence>
<sequence>MPSIRLPTEKEELLPQKVASSPAVRPSFSHFSSVAAASSVAESEPLVENGENDEQKGEEREGQRDEREENVNCREKNEGKLGPMRSEAKRKKNSDRTAAKCGTATDNEPGKKRPEFESASYREMLRYADRCDWLLLAVGFSCALFTGAVMPIQSMIFRGITDVLMEGQNQFENGTLGESMDKFCAGILHFVLLYFLSGVVMFTFVQIAMGSFTTLCERQILRIRLRLFRALLSQEPAWFDRPANQVGALAQKMSSGMDRIREGMSDKLAFIVQSLSACVAGIVYAFYMSWQMALMMLLVFPFIILAFFGSASAVSHAVRGEMSAYSAAGAVAQEVLEGIRTVAAFNAQPFELARYKRHLDDGRRVGIRKALTVAFFGGIHLLVMFCSMGVAFWYGTTLVLDGSISPGTVFAVFWSVLIGASRIGQALPQMGVIMGAKLAAGEMFAIIDRKPSLNATNSAGIRPSAVKGAIEFNDVHFAYPSRPQLKVLKSVSLRIDAGESVALVGHSGSGKSTIVALLMRFYEATKGCVSLDGIPLSDLNVPWLRQTIGLVQQEPVLFAETVEDNLRMGREEATKEEMETACRMANALGFIDKLPQGFKTLVGQGGIQLSGGQKQRLAIARVLLRNPHILLLDEATSALDAESEQIVQEAIDNASSGRTTITIAHRLSTVRNADRIVVFEHGQIVEMGNHEELMGRPNSVYKQMVMAQQIEKEKPKGAESGEGAFDGETQRKISENASERKMARMSERMRRSISSVKSVGLTSTAAGDEEAKLEELDDELHEMGARPASPLDILRYAGPEMPFVFVGVLTAFLRGVSWPLFSVIYGRLFLSLSESIGLFSDRHSDQLSALSTQTLFSSSAFVALGFLAGLSTFVSGSLLGIVGERLTERLRLDVFRSILSQDGYFFDNPRHSPGKLATRLATDAPNVQVAIDQRLAEVLQGVVSLLAGISVAFYFGWNVAPIGLGTSIILVILQSFVSNYLKRRGMRDLQAAEEASKMATESLEYVRTVQALNGQGKAYRTFSEAMRKPHRMAISRGLWTSLSFALTSSFVSFNFGFTYCLGMLLIRAGHTTPFVLFQVVEALNMASFMIMAAAAYFPEYLRARFSAGLMFAMIRLKPRIDSLSDNGIKTPIEGRLELQSVQFAYPNGQKQLALDGLSLSASVGKRIAVVGPSGCGKSTVVQLLERHYDPIGGSICVDGVDIRQLSIRHLRHCMALVGQEPTLFNLSIRENIAYGLTEKEATEERIIRAAKIANIHQFVETLPQKYETPVGGRGTQLSGGQRQRIAIARAIVRDPRILLLDEATTRTPYDWPMGGGEGWANLSFTLFFCCKWKVPFPIVQEALEKASEGRTCVVIAHRLATVQSADLIVVMREGRVVEMGTHQQLLQRRGLYFGLIQKQTTPGAMGSKETID</sequence>
<feature type="transmembrane region" description="Helical" evidence="10">
    <location>
        <begin position="860"/>
        <end position="882"/>
    </location>
</feature>
<dbReference type="InterPro" id="IPR027417">
    <property type="entry name" value="P-loop_NTPase"/>
</dbReference>
<evidence type="ECO:0000256" key="7">
    <source>
        <dbReference type="ARBA" id="ARBA00022989"/>
    </source>
</evidence>
<feature type="transmembrane region" description="Helical" evidence="10">
    <location>
        <begin position="293"/>
        <end position="314"/>
    </location>
</feature>
<feature type="domain" description="ABC transporter" evidence="11">
    <location>
        <begin position="470"/>
        <end position="706"/>
    </location>
</feature>
<dbReference type="PANTHER" id="PTHR43394:SF27">
    <property type="entry name" value="ATP-DEPENDENT TRANSLOCASE ABCB1-LIKE"/>
    <property type="match status" value="1"/>
</dbReference>
<evidence type="ECO:0000256" key="10">
    <source>
        <dbReference type="SAM" id="Phobius"/>
    </source>
</evidence>
<feature type="region of interest" description="Disordered" evidence="9">
    <location>
        <begin position="711"/>
        <end position="747"/>
    </location>
</feature>
<dbReference type="Pfam" id="PF00664">
    <property type="entry name" value="ABC_membrane"/>
    <property type="match status" value="2"/>
</dbReference>
<dbReference type="PROSITE" id="PS50929">
    <property type="entry name" value="ABC_TM1F"/>
    <property type="match status" value="2"/>
</dbReference>
<dbReference type="SUPFAM" id="SSF90123">
    <property type="entry name" value="ABC transporter transmembrane region"/>
    <property type="match status" value="2"/>
</dbReference>
<dbReference type="CDD" id="cd03249">
    <property type="entry name" value="ABC_MTABC3_MDL1_MDL2"/>
    <property type="match status" value="1"/>
</dbReference>
<dbReference type="InterPro" id="IPR017871">
    <property type="entry name" value="ABC_transporter-like_CS"/>
</dbReference>
<dbReference type="InterPro" id="IPR039421">
    <property type="entry name" value="Type_1_exporter"/>
</dbReference>
<dbReference type="CDD" id="cd18577">
    <property type="entry name" value="ABC_6TM_Pgp_ABCB1_D1_like"/>
    <property type="match status" value="1"/>
</dbReference>
<keyword evidence="6" id="KW-0067">ATP-binding</keyword>
<feature type="transmembrane region" description="Helical" evidence="10">
    <location>
        <begin position="268"/>
        <end position="287"/>
    </location>
</feature>
<dbReference type="FunFam" id="3.40.50.300:FF:000604">
    <property type="entry name" value="ABC transporter B family member 28"/>
    <property type="match status" value="1"/>
</dbReference>
<feature type="transmembrane region" description="Helical" evidence="10">
    <location>
        <begin position="407"/>
        <end position="424"/>
    </location>
</feature>
<accession>A0ABD2L4P9</accession>
<feature type="transmembrane region" description="Helical" evidence="10">
    <location>
        <begin position="133"/>
        <end position="156"/>
    </location>
</feature>
<dbReference type="CDD" id="cd18578">
    <property type="entry name" value="ABC_6TM_Pgp_ABCB1_D2_like"/>
    <property type="match status" value="1"/>
</dbReference>
<dbReference type="Gene3D" id="3.40.50.300">
    <property type="entry name" value="P-loop containing nucleotide triphosphate hydrolases"/>
    <property type="match status" value="2"/>
</dbReference>
<protein>
    <submittedName>
        <fullName evidence="13">Uncharacterized protein</fullName>
    </submittedName>
</protein>
<feature type="compositionally biased region" description="Basic and acidic residues" evidence="9">
    <location>
        <begin position="53"/>
        <end position="79"/>
    </location>
</feature>
<feature type="transmembrane region" description="Helical" evidence="10">
    <location>
        <begin position="1037"/>
        <end position="1068"/>
    </location>
</feature>
<feature type="transmembrane region" description="Helical" evidence="10">
    <location>
        <begin position="938"/>
        <end position="956"/>
    </location>
</feature>
<dbReference type="Pfam" id="PF00005">
    <property type="entry name" value="ABC_tran"/>
    <property type="match status" value="2"/>
</dbReference>
<organism evidence="13 14">
    <name type="scientific">Heterodera trifolii</name>
    <dbReference type="NCBI Taxonomy" id="157864"/>
    <lineage>
        <taxon>Eukaryota</taxon>
        <taxon>Metazoa</taxon>
        <taxon>Ecdysozoa</taxon>
        <taxon>Nematoda</taxon>
        <taxon>Chromadorea</taxon>
        <taxon>Rhabditida</taxon>
        <taxon>Tylenchina</taxon>
        <taxon>Tylenchomorpha</taxon>
        <taxon>Tylenchoidea</taxon>
        <taxon>Heteroderidae</taxon>
        <taxon>Heteroderinae</taxon>
        <taxon>Heterodera</taxon>
    </lineage>
</organism>
<dbReference type="InterPro" id="IPR011527">
    <property type="entry name" value="ABC1_TM_dom"/>
</dbReference>
<dbReference type="GO" id="GO:0006813">
    <property type="term" value="P:potassium ion transport"/>
    <property type="evidence" value="ECO:0007669"/>
    <property type="project" value="UniProtKB-KW"/>
</dbReference>
<reference evidence="13 14" key="1">
    <citation type="submission" date="2024-10" db="EMBL/GenBank/DDBJ databases">
        <authorList>
            <person name="Kim D."/>
        </authorList>
    </citation>
    <scope>NUCLEOTIDE SEQUENCE [LARGE SCALE GENOMIC DNA]</scope>
    <source>
        <strain evidence="13">BH-2024</strain>
    </source>
</reference>
<dbReference type="Proteomes" id="UP001620626">
    <property type="component" value="Unassembled WGS sequence"/>
</dbReference>
<dbReference type="Gene3D" id="1.20.1560.10">
    <property type="entry name" value="ABC transporter type 1, transmembrane domain"/>
    <property type="match status" value="1"/>
</dbReference>
<feature type="domain" description="ABC transmembrane type-1" evidence="12">
    <location>
        <begin position="137"/>
        <end position="435"/>
    </location>
</feature>
<dbReference type="EMBL" id="JBICBT010000549">
    <property type="protein sequence ID" value="KAL3110146.1"/>
    <property type="molecule type" value="Genomic_DNA"/>
</dbReference>
<keyword evidence="5" id="KW-0547">Nucleotide-binding</keyword>
<dbReference type="InterPro" id="IPR003593">
    <property type="entry name" value="AAA+_ATPase"/>
</dbReference>
<evidence type="ECO:0000256" key="3">
    <source>
        <dbReference type="ARBA" id="ARBA00022448"/>
    </source>
</evidence>
<keyword evidence="4 10" id="KW-0812">Transmembrane</keyword>
<evidence type="ECO:0000256" key="5">
    <source>
        <dbReference type="ARBA" id="ARBA00022741"/>
    </source>
</evidence>
<feature type="transmembrane region" description="Helical" evidence="10">
    <location>
        <begin position="373"/>
        <end position="395"/>
    </location>
</feature>
<dbReference type="PROSITE" id="PS50893">
    <property type="entry name" value="ABC_TRANSPORTER_2"/>
    <property type="match status" value="2"/>
</dbReference>
<evidence type="ECO:0000256" key="9">
    <source>
        <dbReference type="SAM" id="MobiDB-lite"/>
    </source>
</evidence>
<dbReference type="PANTHER" id="PTHR43394">
    <property type="entry name" value="ATP-DEPENDENT PERMEASE MDL1, MITOCHONDRIAL"/>
    <property type="match status" value="1"/>
</dbReference>
<feature type="transmembrane region" description="Helical" evidence="10">
    <location>
        <begin position="187"/>
        <end position="216"/>
    </location>
</feature>
<dbReference type="FunFam" id="3.40.50.300:FF:000916">
    <property type="entry name" value="ABC transporter B family member 9"/>
    <property type="match status" value="1"/>
</dbReference>
<evidence type="ECO:0000256" key="8">
    <source>
        <dbReference type="ARBA" id="ARBA00023136"/>
    </source>
</evidence>
<feature type="transmembrane region" description="Helical" evidence="10">
    <location>
        <begin position="1074"/>
        <end position="1097"/>
    </location>
</feature>
<feature type="compositionally biased region" description="Basic and acidic residues" evidence="9">
    <location>
        <begin position="728"/>
        <end position="747"/>
    </location>
</feature>
<feature type="domain" description="ABC transmembrane type-1" evidence="12">
    <location>
        <begin position="805"/>
        <end position="1102"/>
    </location>
</feature>
<comment type="subcellular location">
    <subcellularLocation>
        <location evidence="1">Membrane</location>
        <topology evidence="1">Multi-pass membrane protein</topology>
    </subcellularLocation>
</comment>
<name>A0ABD2L4P9_9BILA</name>
<evidence type="ECO:0000259" key="11">
    <source>
        <dbReference type="PROSITE" id="PS50893"/>
    </source>
</evidence>
<evidence type="ECO:0000256" key="6">
    <source>
        <dbReference type="ARBA" id="ARBA00022840"/>
    </source>
</evidence>
<comment type="similarity">
    <text evidence="2">Belongs to the ABC transporter superfamily. ABCB family. Multidrug resistance exporter (TC 3.A.1.201) subfamily.</text>
</comment>
<dbReference type="PROSITE" id="PS00211">
    <property type="entry name" value="ABC_TRANSPORTER_1"/>
    <property type="match status" value="2"/>
</dbReference>
<feature type="transmembrane region" description="Helical" evidence="10">
    <location>
        <begin position="803"/>
        <end position="825"/>
    </location>
</feature>
<keyword evidence="7 10" id="KW-1133">Transmembrane helix</keyword>
<feature type="region of interest" description="Disordered" evidence="9">
    <location>
        <begin position="1"/>
        <end position="114"/>
    </location>
</feature>
<dbReference type="SMART" id="SM00382">
    <property type="entry name" value="AAA"/>
    <property type="match status" value="2"/>
</dbReference>
<evidence type="ECO:0000256" key="1">
    <source>
        <dbReference type="ARBA" id="ARBA00004141"/>
    </source>
</evidence>
<keyword evidence="8 10" id="KW-0472">Membrane</keyword>
<gene>
    <name evidence="13" type="ORF">niasHT_015749</name>
</gene>
<evidence type="ECO:0000259" key="12">
    <source>
        <dbReference type="PROSITE" id="PS50929"/>
    </source>
</evidence>
<feature type="compositionally biased region" description="Low complexity" evidence="9">
    <location>
        <begin position="27"/>
        <end position="44"/>
    </location>
</feature>
<dbReference type="InterPro" id="IPR003439">
    <property type="entry name" value="ABC_transporter-like_ATP-bd"/>
</dbReference>
<evidence type="ECO:0000313" key="13">
    <source>
        <dbReference type="EMBL" id="KAL3110146.1"/>
    </source>
</evidence>
<dbReference type="GO" id="GO:0005743">
    <property type="term" value="C:mitochondrial inner membrane"/>
    <property type="evidence" value="ECO:0007669"/>
    <property type="project" value="UniProtKB-SubCell"/>
</dbReference>
<feature type="transmembrane region" description="Helical" evidence="10">
    <location>
        <begin position="962"/>
        <end position="981"/>
    </location>
</feature>
<dbReference type="SUPFAM" id="SSF52540">
    <property type="entry name" value="P-loop containing nucleoside triphosphate hydrolases"/>
    <property type="match status" value="3"/>
</dbReference>
<keyword evidence="14" id="KW-1185">Reference proteome</keyword>
<evidence type="ECO:0000313" key="14">
    <source>
        <dbReference type="Proteomes" id="UP001620626"/>
    </source>
</evidence>
<keyword evidence="3" id="KW-0813">Transport</keyword>
<dbReference type="GO" id="GO:0005524">
    <property type="term" value="F:ATP binding"/>
    <property type="evidence" value="ECO:0007669"/>
    <property type="project" value="UniProtKB-KW"/>
</dbReference>
<dbReference type="InterPro" id="IPR036640">
    <property type="entry name" value="ABC1_TM_sf"/>
</dbReference>
<proteinExistence type="inferred from homology"/>
<comment type="caution">
    <text evidence="13">The sequence shown here is derived from an EMBL/GenBank/DDBJ whole genome shotgun (WGS) entry which is preliminary data.</text>
</comment>